<reference evidence="1 2" key="1">
    <citation type="journal article" date="2014" name="Curr. Biol.">
        <title>The genome of the clonal raider ant Cerapachys biroi.</title>
        <authorList>
            <person name="Oxley P.R."/>
            <person name="Ji L."/>
            <person name="Fetter-Pruneda I."/>
            <person name="McKenzie S.K."/>
            <person name="Li C."/>
            <person name="Hu H."/>
            <person name="Zhang G."/>
            <person name="Kronauer D.J."/>
        </authorList>
    </citation>
    <scope>NUCLEOTIDE SEQUENCE [LARGE SCALE GENOMIC DNA]</scope>
</reference>
<gene>
    <name evidence="1" type="ORF">X777_09457</name>
</gene>
<evidence type="ECO:0000313" key="2">
    <source>
        <dbReference type="Proteomes" id="UP000053097"/>
    </source>
</evidence>
<evidence type="ECO:0000313" key="1">
    <source>
        <dbReference type="EMBL" id="EZA51701.1"/>
    </source>
</evidence>
<proteinExistence type="predicted"/>
<sequence length="84" mass="9845">MYVTTIPEGENNFKMPRASVVHMTSTATRPQHMSQVRLQIKSNAYFTHVAMMANDHLRMRRINKIWSISQRTLRASVPRRFARS</sequence>
<name>A0A026W7T8_OOCBI</name>
<dbReference type="AlphaFoldDB" id="A0A026W7T8"/>
<dbReference type="EMBL" id="KK107372">
    <property type="protein sequence ID" value="EZA51701.1"/>
    <property type="molecule type" value="Genomic_DNA"/>
</dbReference>
<accession>A0A026W7T8</accession>
<keyword evidence="2" id="KW-1185">Reference proteome</keyword>
<protein>
    <submittedName>
        <fullName evidence="1">Uncharacterized protein</fullName>
    </submittedName>
</protein>
<organism evidence="1 2">
    <name type="scientific">Ooceraea biroi</name>
    <name type="common">Clonal raider ant</name>
    <name type="synonym">Cerapachys biroi</name>
    <dbReference type="NCBI Taxonomy" id="2015173"/>
    <lineage>
        <taxon>Eukaryota</taxon>
        <taxon>Metazoa</taxon>
        <taxon>Ecdysozoa</taxon>
        <taxon>Arthropoda</taxon>
        <taxon>Hexapoda</taxon>
        <taxon>Insecta</taxon>
        <taxon>Pterygota</taxon>
        <taxon>Neoptera</taxon>
        <taxon>Endopterygota</taxon>
        <taxon>Hymenoptera</taxon>
        <taxon>Apocrita</taxon>
        <taxon>Aculeata</taxon>
        <taxon>Formicoidea</taxon>
        <taxon>Formicidae</taxon>
        <taxon>Dorylinae</taxon>
        <taxon>Ooceraea</taxon>
    </lineage>
</organism>
<dbReference type="Proteomes" id="UP000053097">
    <property type="component" value="Unassembled WGS sequence"/>
</dbReference>